<dbReference type="AlphaFoldDB" id="I3SA55"/>
<sequence>MGQAMSHPCTASKVKKGSTKMLCLFGRTSVQGRTPFFVVFLMVMDLMAIGLRRKSGILSL</sequence>
<dbReference type="EMBL" id="BT137352">
    <property type="protein sequence ID" value="AFK37147.1"/>
    <property type="molecule type" value="mRNA"/>
</dbReference>
<protein>
    <submittedName>
        <fullName evidence="2">Uncharacterized protein</fullName>
    </submittedName>
</protein>
<feature type="transmembrane region" description="Helical" evidence="1">
    <location>
        <begin position="34"/>
        <end position="51"/>
    </location>
</feature>
<evidence type="ECO:0000313" key="2">
    <source>
        <dbReference type="EMBL" id="AFK37147.1"/>
    </source>
</evidence>
<organism evidence="2">
    <name type="scientific">Lotus japonicus</name>
    <name type="common">Lotus corniculatus var. japonicus</name>
    <dbReference type="NCBI Taxonomy" id="34305"/>
    <lineage>
        <taxon>Eukaryota</taxon>
        <taxon>Viridiplantae</taxon>
        <taxon>Streptophyta</taxon>
        <taxon>Embryophyta</taxon>
        <taxon>Tracheophyta</taxon>
        <taxon>Spermatophyta</taxon>
        <taxon>Magnoliopsida</taxon>
        <taxon>eudicotyledons</taxon>
        <taxon>Gunneridae</taxon>
        <taxon>Pentapetalae</taxon>
        <taxon>rosids</taxon>
        <taxon>fabids</taxon>
        <taxon>Fabales</taxon>
        <taxon>Fabaceae</taxon>
        <taxon>Papilionoideae</taxon>
        <taxon>50 kb inversion clade</taxon>
        <taxon>NPAAA clade</taxon>
        <taxon>Hologalegina</taxon>
        <taxon>robinioid clade</taxon>
        <taxon>Loteae</taxon>
        <taxon>Lotus</taxon>
    </lineage>
</organism>
<evidence type="ECO:0000256" key="1">
    <source>
        <dbReference type="SAM" id="Phobius"/>
    </source>
</evidence>
<proteinExistence type="evidence at transcript level"/>
<keyword evidence="1" id="KW-1133">Transmembrane helix</keyword>
<keyword evidence="1" id="KW-0472">Membrane</keyword>
<accession>I3SA55</accession>
<reference evidence="2" key="1">
    <citation type="submission" date="2012-05" db="EMBL/GenBank/DDBJ databases">
        <authorList>
            <person name="Krishnakumar V."/>
            <person name="Cheung F."/>
            <person name="Xiao Y."/>
            <person name="Chan A."/>
            <person name="Moskal W.A."/>
            <person name="Town C.D."/>
        </authorList>
    </citation>
    <scope>NUCLEOTIDE SEQUENCE</scope>
</reference>
<keyword evidence="1" id="KW-0812">Transmembrane</keyword>
<name>I3SA55_LOTJA</name>